<dbReference type="EMBL" id="SACP01000049">
    <property type="protein sequence ID" value="RVU13095.1"/>
    <property type="molecule type" value="Genomic_DNA"/>
</dbReference>
<keyword evidence="3" id="KW-1185">Reference proteome</keyword>
<dbReference type="OrthoDB" id="345021at2"/>
<evidence type="ECO:0000313" key="2">
    <source>
        <dbReference type="EMBL" id="RVU13095.1"/>
    </source>
</evidence>
<organism evidence="2 3">
    <name type="scientific">Methylobacterium oryzihabitans</name>
    <dbReference type="NCBI Taxonomy" id="2499852"/>
    <lineage>
        <taxon>Bacteria</taxon>
        <taxon>Pseudomonadati</taxon>
        <taxon>Pseudomonadota</taxon>
        <taxon>Alphaproteobacteria</taxon>
        <taxon>Hyphomicrobiales</taxon>
        <taxon>Methylobacteriaceae</taxon>
        <taxon>Methylobacterium</taxon>
    </lineage>
</organism>
<comment type="caution">
    <text evidence="2">The sequence shown here is derived from an EMBL/GenBank/DDBJ whole genome shotgun (WGS) entry which is preliminary data.</text>
</comment>
<accession>A0A437NSU3</accession>
<dbReference type="AlphaFoldDB" id="A0A437NSU3"/>
<proteinExistence type="predicted"/>
<protein>
    <submittedName>
        <fullName evidence="2">Uncharacterized protein</fullName>
    </submittedName>
</protein>
<dbReference type="Proteomes" id="UP000286997">
    <property type="component" value="Unassembled WGS sequence"/>
</dbReference>
<evidence type="ECO:0000313" key="3">
    <source>
        <dbReference type="Proteomes" id="UP000286997"/>
    </source>
</evidence>
<reference evidence="2 3" key="1">
    <citation type="submission" date="2019-01" db="EMBL/GenBank/DDBJ databases">
        <authorList>
            <person name="Chen W.-M."/>
        </authorList>
    </citation>
    <scope>NUCLEOTIDE SEQUENCE [LARGE SCALE GENOMIC DNA]</scope>
    <source>
        <strain evidence="2 3">TER-1</strain>
    </source>
</reference>
<sequence length="594" mass="61294">MTVDPAPEAGGLVCPPGAPVVRATVAALRAADVGVETDYGQGQRDPDALLLVPLRESGDGRTAAELLGTIRAQLAGKAAPFVLRVEAGTCLRLTTINLLAEPAAPSDGRCRGPRAGDAPGDAPMPRITPLNVDCDPRQFAGSPEPFPGRSGPARPDLRPSGHLALSVPLPSPTAGPGAGTSPALAPAPPAPGAGPAGGLPVGANAARALPPVAGGAASRSTADYYAGFLWARARDVANHASMLFRDKVTTEQDAGQDWGLVLLAGRDCAPELQVRALGFALCMEAQNPAPGAPVPPIPAADAQRAIAERFAQEPALYREAVRAIPYAFGALPIRSLGDVVSHGAHGLLGVLVVEAADPSGRRGPADFDYRHAVARTIAAPDVTLRDGGVVGAATIHEHVLLWQDGLNLRRGAGRVTDLDLPGRPVPDCPVCDDSYDLGEKGVGLASERFAFRLVDLFASAPGVRIDLGLRTYPRDEDDLNRVAFPPGFFAGPVRTPTIVAPPGGQMAVRIAHPVGRARQRAFVPIFPGYDDLFPGFGSGHAALIGPGKGLTAWATAPMTPGPYLWRDGPQAIFAAGAWGHLLVRPEAPAAPTGR</sequence>
<evidence type="ECO:0000256" key="1">
    <source>
        <dbReference type="SAM" id="MobiDB-lite"/>
    </source>
</evidence>
<name>A0A437NSU3_9HYPH</name>
<gene>
    <name evidence="2" type="ORF">EOE48_27195</name>
</gene>
<feature type="region of interest" description="Disordered" evidence="1">
    <location>
        <begin position="103"/>
        <end position="196"/>
    </location>
</feature>
<feature type="compositionally biased region" description="Low complexity" evidence="1">
    <location>
        <begin position="172"/>
        <end position="184"/>
    </location>
</feature>